<reference evidence="1" key="1">
    <citation type="journal article" date="2023" name="GigaByte">
        <title>Genome assembly of the bearded iris, Iris pallida Lam.</title>
        <authorList>
            <person name="Bruccoleri R.E."/>
            <person name="Oakeley E.J."/>
            <person name="Faust A.M.E."/>
            <person name="Altorfer M."/>
            <person name="Dessus-Babus S."/>
            <person name="Burckhardt D."/>
            <person name="Oertli M."/>
            <person name="Naumann U."/>
            <person name="Petersen F."/>
            <person name="Wong J."/>
        </authorList>
    </citation>
    <scope>NUCLEOTIDE SEQUENCE</scope>
    <source>
        <strain evidence="1">GSM-AAB239-AS_SAM_17_03QT</strain>
    </source>
</reference>
<sequence length="48" mass="5488">MCSISKFEGRHQFHHIFHEDLPYSSQEDIEKPNLIDEEDCGSGGLVVI</sequence>
<evidence type="ECO:0000313" key="1">
    <source>
        <dbReference type="EMBL" id="KAJ6803478.1"/>
    </source>
</evidence>
<keyword evidence="2" id="KW-1185">Reference proteome</keyword>
<proteinExistence type="predicted"/>
<organism evidence="1 2">
    <name type="scientific">Iris pallida</name>
    <name type="common">Sweet iris</name>
    <dbReference type="NCBI Taxonomy" id="29817"/>
    <lineage>
        <taxon>Eukaryota</taxon>
        <taxon>Viridiplantae</taxon>
        <taxon>Streptophyta</taxon>
        <taxon>Embryophyta</taxon>
        <taxon>Tracheophyta</taxon>
        <taxon>Spermatophyta</taxon>
        <taxon>Magnoliopsida</taxon>
        <taxon>Liliopsida</taxon>
        <taxon>Asparagales</taxon>
        <taxon>Iridaceae</taxon>
        <taxon>Iridoideae</taxon>
        <taxon>Irideae</taxon>
        <taxon>Iris</taxon>
    </lineage>
</organism>
<reference evidence="1" key="2">
    <citation type="submission" date="2023-04" db="EMBL/GenBank/DDBJ databases">
        <authorList>
            <person name="Bruccoleri R.E."/>
            <person name="Oakeley E.J."/>
            <person name="Faust A.-M."/>
            <person name="Dessus-Babus S."/>
            <person name="Altorfer M."/>
            <person name="Burckhardt D."/>
            <person name="Oertli M."/>
            <person name="Naumann U."/>
            <person name="Petersen F."/>
            <person name="Wong J."/>
        </authorList>
    </citation>
    <scope>NUCLEOTIDE SEQUENCE</scope>
    <source>
        <strain evidence="1">GSM-AAB239-AS_SAM_17_03QT</strain>
        <tissue evidence="1">Leaf</tissue>
    </source>
</reference>
<protein>
    <submittedName>
        <fullName evidence="1">Uncharacterized protein</fullName>
    </submittedName>
</protein>
<name>A0AAX6EHR1_IRIPA</name>
<comment type="caution">
    <text evidence="1">The sequence shown here is derived from an EMBL/GenBank/DDBJ whole genome shotgun (WGS) entry which is preliminary data.</text>
</comment>
<dbReference type="EMBL" id="JANAVB010036420">
    <property type="protein sequence ID" value="KAJ6803478.1"/>
    <property type="molecule type" value="Genomic_DNA"/>
</dbReference>
<accession>A0AAX6EHR1</accession>
<dbReference type="AlphaFoldDB" id="A0AAX6EHR1"/>
<gene>
    <name evidence="1" type="ORF">M6B38_188320</name>
</gene>
<dbReference type="Proteomes" id="UP001140949">
    <property type="component" value="Unassembled WGS sequence"/>
</dbReference>
<evidence type="ECO:0000313" key="2">
    <source>
        <dbReference type="Proteomes" id="UP001140949"/>
    </source>
</evidence>